<proteinExistence type="predicted"/>
<dbReference type="EMBL" id="DWYA01000078">
    <property type="protein sequence ID" value="HJB40523.1"/>
    <property type="molecule type" value="Genomic_DNA"/>
</dbReference>
<evidence type="ECO:0000313" key="2">
    <source>
        <dbReference type="EMBL" id="HJB40523.1"/>
    </source>
</evidence>
<reference evidence="2" key="2">
    <citation type="submission" date="2021-04" db="EMBL/GenBank/DDBJ databases">
        <authorList>
            <person name="Gilroy R."/>
        </authorList>
    </citation>
    <scope>NUCLEOTIDE SEQUENCE</scope>
    <source>
        <strain evidence="2">ChiBcec8-14828</strain>
    </source>
</reference>
<keyword evidence="1" id="KW-0175">Coiled coil</keyword>
<protein>
    <submittedName>
        <fullName evidence="2">Uncharacterized protein</fullName>
    </submittedName>
</protein>
<accession>A0A9D2M519</accession>
<reference evidence="2" key="1">
    <citation type="journal article" date="2021" name="PeerJ">
        <title>Extensive microbial diversity within the chicken gut microbiome revealed by metagenomics and culture.</title>
        <authorList>
            <person name="Gilroy R."/>
            <person name="Ravi A."/>
            <person name="Getino M."/>
            <person name="Pursley I."/>
            <person name="Horton D.L."/>
            <person name="Alikhan N.F."/>
            <person name="Baker D."/>
            <person name="Gharbi K."/>
            <person name="Hall N."/>
            <person name="Watson M."/>
            <person name="Adriaenssens E.M."/>
            <person name="Foster-Nyarko E."/>
            <person name="Jarju S."/>
            <person name="Secka A."/>
            <person name="Antonio M."/>
            <person name="Oren A."/>
            <person name="Chaudhuri R.R."/>
            <person name="La Ragione R."/>
            <person name="Hildebrand F."/>
            <person name="Pallen M.J."/>
        </authorList>
    </citation>
    <scope>NUCLEOTIDE SEQUENCE</scope>
    <source>
        <strain evidence="2">ChiBcec8-14828</strain>
    </source>
</reference>
<gene>
    <name evidence="2" type="ORF">H9943_09030</name>
</gene>
<evidence type="ECO:0000256" key="1">
    <source>
        <dbReference type="SAM" id="Coils"/>
    </source>
</evidence>
<dbReference type="AlphaFoldDB" id="A0A9D2M519"/>
<evidence type="ECO:0000313" key="3">
    <source>
        <dbReference type="Proteomes" id="UP000824209"/>
    </source>
</evidence>
<sequence length="83" mass="9388">MDEQSALQLILQKLDKLDDKLTALESRVAALDERTSRLEARACAIERCTEQMTEDTAITREAANTLLRWAEKTDNVVHVGLYP</sequence>
<organism evidence="2 3">
    <name type="scientific">Candidatus Ruthenibacterium avium</name>
    <dbReference type="NCBI Taxonomy" id="2838751"/>
    <lineage>
        <taxon>Bacteria</taxon>
        <taxon>Bacillati</taxon>
        <taxon>Bacillota</taxon>
        <taxon>Clostridia</taxon>
        <taxon>Eubacteriales</taxon>
        <taxon>Oscillospiraceae</taxon>
        <taxon>Ruthenibacterium</taxon>
    </lineage>
</organism>
<name>A0A9D2M519_9FIRM</name>
<dbReference type="Gene3D" id="1.20.1270.70">
    <property type="entry name" value="Designed single chain three-helix bundle"/>
    <property type="match status" value="1"/>
</dbReference>
<feature type="coiled-coil region" evidence="1">
    <location>
        <begin position="7"/>
        <end position="41"/>
    </location>
</feature>
<dbReference type="Proteomes" id="UP000824209">
    <property type="component" value="Unassembled WGS sequence"/>
</dbReference>
<comment type="caution">
    <text evidence="2">The sequence shown here is derived from an EMBL/GenBank/DDBJ whole genome shotgun (WGS) entry which is preliminary data.</text>
</comment>